<sequence length="191" mass="21996">MNSIKNNYHPSKDSKLNELEYLCYRTNPFVWIGKTKFHFMIKLQILTTLILLLFLTNCKNSETMKYTVGQEWNYKTRKGEENSTLKILKIEEYPTHGKVIHISIGNLKVGNPNVEKGFAKEFTHIPITEKALDKSVTELKNEKVNLPNKIDGYDYWKKEFDLGIAGVFSISVSEIVDLMEESIITGNCVVE</sequence>
<keyword evidence="1" id="KW-1133">Transmembrane helix</keyword>
<dbReference type="RefSeq" id="WP_267267492.1">
    <property type="nucleotide sequence ID" value="NZ_JAOVZW010000031.1"/>
</dbReference>
<accession>A0ABT3XX58</accession>
<comment type="caution">
    <text evidence="2">The sequence shown here is derived from an EMBL/GenBank/DDBJ whole genome shotgun (WGS) entry which is preliminary data.</text>
</comment>
<gene>
    <name evidence="2" type="ORF">OF897_20295</name>
</gene>
<keyword evidence="1" id="KW-0472">Membrane</keyword>
<proteinExistence type="predicted"/>
<keyword evidence="3" id="KW-1185">Reference proteome</keyword>
<evidence type="ECO:0000313" key="2">
    <source>
        <dbReference type="EMBL" id="MCX8526261.1"/>
    </source>
</evidence>
<protein>
    <submittedName>
        <fullName evidence="2">Uncharacterized protein</fullName>
    </submittedName>
</protein>
<keyword evidence="1" id="KW-0812">Transmembrane</keyword>
<dbReference type="EMBL" id="JAOVZW010000031">
    <property type="protein sequence ID" value="MCX8526261.1"/>
    <property type="molecule type" value="Genomic_DNA"/>
</dbReference>
<reference evidence="2" key="1">
    <citation type="submission" date="2022-10" db="EMBL/GenBank/DDBJ databases">
        <title>Chryseobacterium sp. nov., a novel bacterial species.</title>
        <authorList>
            <person name="Cao Y."/>
        </authorList>
    </citation>
    <scope>NUCLEOTIDE SEQUENCE</scope>
    <source>
        <strain evidence="2">CCTCC AB2015118</strain>
    </source>
</reference>
<name>A0ABT3XX58_9FLAO</name>
<feature type="transmembrane region" description="Helical" evidence="1">
    <location>
        <begin position="37"/>
        <end position="55"/>
    </location>
</feature>
<dbReference type="Proteomes" id="UP001073122">
    <property type="component" value="Unassembled WGS sequence"/>
</dbReference>
<evidence type="ECO:0000313" key="3">
    <source>
        <dbReference type="Proteomes" id="UP001073122"/>
    </source>
</evidence>
<evidence type="ECO:0000256" key="1">
    <source>
        <dbReference type="SAM" id="Phobius"/>
    </source>
</evidence>
<organism evidence="2 3">
    <name type="scientific">Chryseobacterium formosus</name>
    <dbReference type="NCBI Taxonomy" id="1537363"/>
    <lineage>
        <taxon>Bacteria</taxon>
        <taxon>Pseudomonadati</taxon>
        <taxon>Bacteroidota</taxon>
        <taxon>Flavobacteriia</taxon>
        <taxon>Flavobacteriales</taxon>
        <taxon>Weeksellaceae</taxon>
        <taxon>Chryseobacterium group</taxon>
        <taxon>Chryseobacterium</taxon>
    </lineage>
</organism>